<keyword evidence="3" id="KW-0378">Hydrolase</keyword>
<gene>
    <name evidence="5" type="ORF">FCM35_KLT00954</name>
</gene>
<evidence type="ECO:0000256" key="3">
    <source>
        <dbReference type="ARBA" id="ARBA00022801"/>
    </source>
</evidence>
<dbReference type="AlphaFoldDB" id="A0A833RE68"/>
<sequence length="756" mass="83130">MCQNQKQMASSSFASLFSVLFFFSYFFTISHCQDIYNAIFSFGDSLSDAGNLVVNGVPKELTTARSPYGMTYFRKPTGRCSDGRLVVDFLAEKFGLPMPPPSKSKDADFKNGANFAITGATAQEYSFFKQIGVDQRIWNTGSIQTQIQWFEDLKPSLCSSEEECEEYLSKALFVVGEFGGNDYNAPIFSGIALDQVKTYVHEVVQAIGRGINRLIKLGARDIVVPGVLPIGCFPLYLTLYNSSSQADYNSRTGCLRKFNSLASSHNELLKRHLVKIQAKHPKTRIMYGDYFTPTMQFVTHPADFGFSNGALKACCGAPGQGSYNFNLDEKCGENGASSCQDPSTYVSWDGIHMTEAAYKTIANGWLKGPYADPPILRGKAPTLLCLLFLVSFLLPPHLAAEQNQRYAAIFNFGDSLVDAGNLIQNGTPDFLATAKYPYGMTYFGKPTGRCSDGRLVIDFICQEFGLPLLPPSKAQNATFKQGANFAITGATALTTEFFENLGLGSVVWNSGDLHTQIKWFQDMKPSICGTPKECKDLFSRSLFVLGEFGGNDYNAPLFASRKFKEVYGMMPHVMKSISDGIEKLIAEGAVDIVVPGVLPVGCFPVYLSLSVSMFKIKKEGFGSRSGCMKKFNTLAWVHNSLLRQTIAQLRGKYPGARIIYADYYSPAIQFILHPEKFGFDKQIPRACCGAPGEGVYNFNMTAKCGEPDATSCPDPSTHWSWDGIHLTEAAYGHIARGWLNGSFADPPIVPTESSSR</sequence>
<evidence type="ECO:0000313" key="5">
    <source>
        <dbReference type="EMBL" id="KAF3333263.1"/>
    </source>
</evidence>
<reference evidence="5" key="1">
    <citation type="submission" date="2020-01" db="EMBL/GenBank/DDBJ databases">
        <title>Genome sequence of Kobresia littledalei, the first chromosome-level genome in the family Cyperaceae.</title>
        <authorList>
            <person name="Qu G."/>
        </authorList>
    </citation>
    <scope>NUCLEOTIDE SEQUENCE</scope>
    <source>
        <strain evidence="5">C.B.Clarke</strain>
        <tissue evidence="5">Leaf</tissue>
    </source>
</reference>
<dbReference type="OrthoDB" id="1600564at2759"/>
<name>A0A833RE68_9POAL</name>
<accession>A0A833RE68</accession>
<protein>
    <submittedName>
        <fullName evidence="5">GDSL esterase/lipase</fullName>
    </submittedName>
</protein>
<evidence type="ECO:0000256" key="2">
    <source>
        <dbReference type="ARBA" id="ARBA00022729"/>
    </source>
</evidence>
<keyword evidence="6" id="KW-1185">Reference proteome</keyword>
<organism evidence="5 6">
    <name type="scientific">Carex littledalei</name>
    <dbReference type="NCBI Taxonomy" id="544730"/>
    <lineage>
        <taxon>Eukaryota</taxon>
        <taxon>Viridiplantae</taxon>
        <taxon>Streptophyta</taxon>
        <taxon>Embryophyta</taxon>
        <taxon>Tracheophyta</taxon>
        <taxon>Spermatophyta</taxon>
        <taxon>Magnoliopsida</taxon>
        <taxon>Liliopsida</taxon>
        <taxon>Poales</taxon>
        <taxon>Cyperaceae</taxon>
        <taxon>Cyperoideae</taxon>
        <taxon>Cariceae</taxon>
        <taxon>Carex</taxon>
        <taxon>Carex subgen. Euthyceras</taxon>
    </lineage>
</organism>
<keyword evidence="2" id="KW-0732">Signal</keyword>
<dbReference type="EMBL" id="SWLB01000010">
    <property type="protein sequence ID" value="KAF3333263.1"/>
    <property type="molecule type" value="Genomic_DNA"/>
</dbReference>
<dbReference type="InterPro" id="IPR001087">
    <property type="entry name" value="GDSL"/>
</dbReference>
<evidence type="ECO:0000256" key="1">
    <source>
        <dbReference type="ARBA" id="ARBA00008668"/>
    </source>
</evidence>
<dbReference type="InterPro" id="IPR036514">
    <property type="entry name" value="SGNH_hydro_sf"/>
</dbReference>
<keyword evidence="4" id="KW-0325">Glycoprotein</keyword>
<evidence type="ECO:0000313" key="6">
    <source>
        <dbReference type="Proteomes" id="UP000623129"/>
    </source>
</evidence>
<proteinExistence type="inferred from homology"/>
<dbReference type="GO" id="GO:0016788">
    <property type="term" value="F:hydrolase activity, acting on ester bonds"/>
    <property type="evidence" value="ECO:0007669"/>
    <property type="project" value="InterPro"/>
</dbReference>
<dbReference type="CDD" id="cd01837">
    <property type="entry name" value="SGNH_plant_lipase_like"/>
    <property type="match status" value="2"/>
</dbReference>
<comment type="similarity">
    <text evidence="1">Belongs to the 'GDSL' lipolytic enzyme family.</text>
</comment>
<dbReference type="InterPro" id="IPR035669">
    <property type="entry name" value="SGNH_plant_lipase-like"/>
</dbReference>
<evidence type="ECO:0000256" key="4">
    <source>
        <dbReference type="ARBA" id="ARBA00023180"/>
    </source>
</evidence>
<dbReference type="PANTHER" id="PTHR22835:SF659">
    <property type="entry name" value="GDSL LIPASE_ACYLHYDROLASE, PUTATIVE (AFU_ORTHOLOGUE AFUA_2G00510)-RELATED"/>
    <property type="match status" value="1"/>
</dbReference>
<dbReference type="Pfam" id="PF00657">
    <property type="entry name" value="Lipase_GDSL"/>
    <property type="match status" value="2"/>
</dbReference>
<dbReference type="Proteomes" id="UP000623129">
    <property type="component" value="Unassembled WGS sequence"/>
</dbReference>
<dbReference type="SUPFAM" id="SSF52266">
    <property type="entry name" value="SGNH hydrolase"/>
    <property type="match status" value="2"/>
</dbReference>
<dbReference type="PANTHER" id="PTHR22835">
    <property type="entry name" value="ZINC FINGER FYVE DOMAIN CONTAINING PROTEIN"/>
    <property type="match status" value="1"/>
</dbReference>
<comment type="caution">
    <text evidence="5">The sequence shown here is derived from an EMBL/GenBank/DDBJ whole genome shotgun (WGS) entry which is preliminary data.</text>
</comment>
<dbReference type="Gene3D" id="3.40.50.1110">
    <property type="entry name" value="SGNH hydrolase"/>
    <property type="match status" value="2"/>
</dbReference>